<evidence type="ECO:0000313" key="3">
    <source>
        <dbReference type="Proteomes" id="UP000033647"/>
    </source>
</evidence>
<dbReference type="EMBL" id="LAFY01004118">
    <property type="protein sequence ID" value="KJX94796.1"/>
    <property type="molecule type" value="Genomic_DNA"/>
</dbReference>
<dbReference type="AlphaFoldDB" id="A0A0F4GBM9"/>
<dbReference type="OrthoDB" id="3795850at2759"/>
<reference evidence="2 3" key="1">
    <citation type="submission" date="2015-03" db="EMBL/GenBank/DDBJ databases">
        <title>RNA-seq based gene annotation and comparative genomics of four Zymoseptoria species reveal species-specific pathogenicity related genes and transposable element activity.</title>
        <authorList>
            <person name="Grandaubert J."/>
            <person name="Bhattacharyya A."/>
            <person name="Stukenbrock E.H."/>
        </authorList>
    </citation>
    <scope>NUCLEOTIDE SEQUENCE [LARGE SCALE GENOMIC DNA]</scope>
    <source>
        <strain evidence="2 3">Zb18110</strain>
    </source>
</reference>
<dbReference type="Proteomes" id="UP000033647">
    <property type="component" value="Unassembled WGS sequence"/>
</dbReference>
<feature type="region of interest" description="Disordered" evidence="1">
    <location>
        <begin position="327"/>
        <end position="350"/>
    </location>
</feature>
<organism evidence="2 3">
    <name type="scientific">Zymoseptoria brevis</name>
    <dbReference type="NCBI Taxonomy" id="1047168"/>
    <lineage>
        <taxon>Eukaryota</taxon>
        <taxon>Fungi</taxon>
        <taxon>Dikarya</taxon>
        <taxon>Ascomycota</taxon>
        <taxon>Pezizomycotina</taxon>
        <taxon>Dothideomycetes</taxon>
        <taxon>Dothideomycetidae</taxon>
        <taxon>Mycosphaerellales</taxon>
        <taxon>Mycosphaerellaceae</taxon>
        <taxon>Zymoseptoria</taxon>
    </lineage>
</organism>
<protein>
    <submittedName>
        <fullName evidence="2">Uncharacterized protein</fullName>
    </submittedName>
</protein>
<accession>A0A0F4GBM9</accession>
<gene>
    <name evidence="2" type="ORF">TI39_contig4159g00024</name>
</gene>
<keyword evidence="3" id="KW-1185">Reference proteome</keyword>
<comment type="caution">
    <text evidence="2">The sequence shown here is derived from an EMBL/GenBank/DDBJ whole genome shotgun (WGS) entry which is preliminary data.</text>
</comment>
<feature type="compositionally biased region" description="Basic and acidic residues" evidence="1">
    <location>
        <begin position="327"/>
        <end position="343"/>
    </location>
</feature>
<sequence length="367" mass="42078">MGEMEIIAGIAWATPVSPDKLVPHLKSFEKILPHLRTLRLCHRFGQGPDVHITKLPAELELLIEESFLSSGWSRSRYYDAFEWEQDFKCFESRCTPLSHIGDSTPLWEMITDNFDYCGRCPGYIYPFDDCETHCKNSSTADPCEACKAGNSRQTCEKSCDGQLAFEQQTAASESDYWFEDHMDARSRWEKRVSAEEAGKINTTLRQHFGLEATFSTTRAYKPPADKWPKDINYRWHDECHRETTICHLTIPRPEQRQDKFLTSDMEDSIGCFNIRGTQTIAIDTNCHLSSAEMSRRFRKAMMYLDLEPAPHPSQNYCKLRSLAEEPASRKSTDAAESTKKAEHSAQTTTQSEWPKLVVTISAKVDLY</sequence>
<evidence type="ECO:0000256" key="1">
    <source>
        <dbReference type="SAM" id="MobiDB-lite"/>
    </source>
</evidence>
<evidence type="ECO:0000313" key="2">
    <source>
        <dbReference type="EMBL" id="KJX94796.1"/>
    </source>
</evidence>
<proteinExistence type="predicted"/>
<name>A0A0F4GBM9_9PEZI</name>